<dbReference type="PANTHER" id="PTHR34835:SF90">
    <property type="entry name" value="AMINOTRANSFERASE-LIKE PLANT MOBILE DOMAIN-CONTAINING PROTEIN"/>
    <property type="match status" value="1"/>
</dbReference>
<accession>A0A9Q1JUF2</accession>
<evidence type="ECO:0000313" key="1">
    <source>
        <dbReference type="EMBL" id="KAJ8431136.1"/>
    </source>
</evidence>
<dbReference type="Proteomes" id="UP001153076">
    <property type="component" value="Unassembled WGS sequence"/>
</dbReference>
<evidence type="ECO:0000313" key="2">
    <source>
        <dbReference type="Proteomes" id="UP001153076"/>
    </source>
</evidence>
<organism evidence="1 2">
    <name type="scientific">Carnegiea gigantea</name>
    <dbReference type="NCBI Taxonomy" id="171969"/>
    <lineage>
        <taxon>Eukaryota</taxon>
        <taxon>Viridiplantae</taxon>
        <taxon>Streptophyta</taxon>
        <taxon>Embryophyta</taxon>
        <taxon>Tracheophyta</taxon>
        <taxon>Spermatophyta</taxon>
        <taxon>Magnoliopsida</taxon>
        <taxon>eudicotyledons</taxon>
        <taxon>Gunneridae</taxon>
        <taxon>Pentapetalae</taxon>
        <taxon>Caryophyllales</taxon>
        <taxon>Cactineae</taxon>
        <taxon>Cactaceae</taxon>
        <taxon>Cactoideae</taxon>
        <taxon>Echinocereeae</taxon>
        <taxon>Carnegiea</taxon>
    </lineage>
</organism>
<protein>
    <submittedName>
        <fullName evidence="1">Uncharacterized protein</fullName>
    </submittedName>
</protein>
<dbReference type="OrthoDB" id="1741703at2759"/>
<keyword evidence="2" id="KW-1185">Reference proteome</keyword>
<comment type="caution">
    <text evidence="1">The sequence shown here is derived from an EMBL/GenBank/DDBJ whole genome shotgun (WGS) entry which is preliminary data.</text>
</comment>
<name>A0A9Q1JUF2_9CARY</name>
<proteinExistence type="predicted"/>
<dbReference type="EMBL" id="JAKOGI010000716">
    <property type="protein sequence ID" value="KAJ8431136.1"/>
    <property type="molecule type" value="Genomic_DNA"/>
</dbReference>
<reference evidence="1" key="1">
    <citation type="submission" date="2022-04" db="EMBL/GenBank/DDBJ databases">
        <title>Carnegiea gigantea Genome sequencing and assembly v2.</title>
        <authorList>
            <person name="Copetti D."/>
            <person name="Sanderson M.J."/>
            <person name="Burquez A."/>
            <person name="Wojciechowski M.F."/>
        </authorList>
    </citation>
    <scope>NUCLEOTIDE SEQUENCE</scope>
    <source>
        <strain evidence="1">SGP5-SGP5p</strain>
        <tissue evidence="1">Aerial part</tissue>
    </source>
</reference>
<dbReference type="PANTHER" id="PTHR34835">
    <property type="entry name" value="OS07G0283600 PROTEIN-RELATED"/>
    <property type="match status" value="1"/>
</dbReference>
<dbReference type="AlphaFoldDB" id="A0A9Q1JUF2"/>
<sequence>MVFASWIFSFGGSRADDSWGSTIEGDPEQPAKDDQVMEYDPTKLRTRMSPYGLCGFLLTISDEHKRDITELGFAFLLTLRVDKIPSRLARWLVQNFDACGRAVKLASNEELRISEEDVYLTMGFPRGSKPVQEAKNSDKGEHTRVLDEWKAQWAVDLKEVKDLNWCEFTIDSLISCTDKWKRQPKGAYRGPLLFLILCYVDRVLCKKRMIGREFPILENWTSKDLWARMNFELESCQGFGKGLKMTELRHQIHQLFAFKKKKQILGQKRHIDVLKSLTIREKQVSDWAFLPLDEVHYDSELLFADANFNITRSVIRTLGCRDELDHGFVDLFAIC</sequence>
<gene>
    <name evidence="1" type="ORF">Cgig2_010069</name>
</gene>